<dbReference type="RefSeq" id="WP_074709997.1">
    <property type="nucleotide sequence ID" value="NZ_FNTV01000001.1"/>
</dbReference>
<keyword evidence="1" id="KW-1133">Transmembrane helix</keyword>
<keyword evidence="1" id="KW-0812">Transmembrane</keyword>
<evidence type="ECO:0000256" key="1">
    <source>
        <dbReference type="SAM" id="Phobius"/>
    </source>
</evidence>
<feature type="transmembrane region" description="Helical" evidence="1">
    <location>
        <begin position="112"/>
        <end position="131"/>
    </location>
</feature>
<proteinExistence type="predicted"/>
<dbReference type="AlphaFoldDB" id="A0A1H5EUM7"/>
<protein>
    <submittedName>
        <fullName evidence="2">Uncharacterized protein</fullName>
    </submittedName>
</protein>
<reference evidence="2 3" key="1">
    <citation type="submission" date="2016-10" db="EMBL/GenBank/DDBJ databases">
        <authorList>
            <person name="de Groot N.N."/>
        </authorList>
    </citation>
    <scope>NUCLEOTIDE SEQUENCE [LARGE SCALE GENOMIC DNA]</scope>
    <source>
        <strain evidence="2 3">DSM 22274</strain>
    </source>
</reference>
<accession>A0A1H5EUM7</accession>
<gene>
    <name evidence="2" type="ORF">SAMN04489740_0344</name>
</gene>
<name>A0A1H5EUM7_9MICC</name>
<evidence type="ECO:0000313" key="3">
    <source>
        <dbReference type="Proteomes" id="UP000182725"/>
    </source>
</evidence>
<feature type="transmembrane region" description="Helical" evidence="1">
    <location>
        <begin position="137"/>
        <end position="163"/>
    </location>
</feature>
<feature type="transmembrane region" description="Helical" evidence="1">
    <location>
        <begin position="80"/>
        <end position="105"/>
    </location>
</feature>
<feature type="transmembrane region" description="Helical" evidence="1">
    <location>
        <begin position="29"/>
        <end position="51"/>
    </location>
</feature>
<keyword evidence="1" id="KW-0472">Membrane</keyword>
<organism evidence="2 3">
    <name type="scientific">Arthrobacter alpinus</name>
    <dbReference type="NCBI Taxonomy" id="656366"/>
    <lineage>
        <taxon>Bacteria</taxon>
        <taxon>Bacillati</taxon>
        <taxon>Actinomycetota</taxon>
        <taxon>Actinomycetes</taxon>
        <taxon>Micrococcales</taxon>
        <taxon>Micrococcaceae</taxon>
        <taxon>Arthrobacter</taxon>
    </lineage>
</organism>
<evidence type="ECO:0000313" key="2">
    <source>
        <dbReference type="EMBL" id="SED94826.1"/>
    </source>
</evidence>
<dbReference type="EMBL" id="FNTV01000001">
    <property type="protein sequence ID" value="SED94826.1"/>
    <property type="molecule type" value="Genomic_DNA"/>
</dbReference>
<sequence length="175" mass="18585">MSEMPRYNPAATEFSTVQAPVAPPIMNTVFYMLIGAAVLQVIATIFAVLQMQSDDFRTQLMDQLQTQNLPSVDANMVDTAIMVSTGTAIVMGVVAVILYVLIGLFLKKGMGWARIVGAVLAVVSLSQLMGMTMPGGIATILQILLGLGAMVLCFMGAGAAYFTAKKNYKLAAKGR</sequence>
<dbReference type="Proteomes" id="UP000182725">
    <property type="component" value="Unassembled WGS sequence"/>
</dbReference>